<comment type="caution">
    <text evidence="1">The sequence shown here is derived from an EMBL/GenBank/DDBJ whole genome shotgun (WGS) entry which is preliminary data.</text>
</comment>
<proteinExistence type="predicted"/>
<gene>
    <name evidence="1" type="ORF">E0485_01810</name>
</gene>
<evidence type="ECO:0000313" key="1">
    <source>
        <dbReference type="EMBL" id="TCZ81041.1"/>
    </source>
</evidence>
<dbReference type="RefSeq" id="WP_132415940.1">
    <property type="nucleotide sequence ID" value="NZ_SKFG01000001.1"/>
</dbReference>
<reference evidence="1 2" key="1">
    <citation type="submission" date="2019-03" db="EMBL/GenBank/DDBJ databases">
        <authorList>
            <person name="Kim M.K.M."/>
        </authorList>
    </citation>
    <scope>NUCLEOTIDE SEQUENCE [LARGE SCALE GENOMIC DNA]</scope>
    <source>
        <strain evidence="1 2">18JY21-1</strain>
    </source>
</reference>
<dbReference type="OrthoDB" id="2891041at2"/>
<name>A0A4R4EQY2_9BACL</name>
<keyword evidence="2" id="KW-1185">Reference proteome</keyword>
<evidence type="ECO:0000313" key="2">
    <source>
        <dbReference type="Proteomes" id="UP000295418"/>
    </source>
</evidence>
<sequence length="75" mass="8674">MKFNSHDIAVIESALQTAIQHETSKPRVAEIEEVLEKLRCNVLSAMQLSGKSMAQDYEKIPYDYDDMIEHIYEEV</sequence>
<dbReference type="AlphaFoldDB" id="A0A4R4EQY2"/>
<organism evidence="1 2">
    <name type="scientific">Paenibacillus albiflavus</name>
    <dbReference type="NCBI Taxonomy" id="2545760"/>
    <lineage>
        <taxon>Bacteria</taxon>
        <taxon>Bacillati</taxon>
        <taxon>Bacillota</taxon>
        <taxon>Bacilli</taxon>
        <taxon>Bacillales</taxon>
        <taxon>Paenibacillaceae</taxon>
        <taxon>Paenibacillus</taxon>
    </lineage>
</organism>
<dbReference type="EMBL" id="SKFG01000001">
    <property type="protein sequence ID" value="TCZ81041.1"/>
    <property type="molecule type" value="Genomic_DNA"/>
</dbReference>
<protein>
    <submittedName>
        <fullName evidence="1">Uncharacterized protein</fullName>
    </submittedName>
</protein>
<dbReference type="Proteomes" id="UP000295418">
    <property type="component" value="Unassembled WGS sequence"/>
</dbReference>
<accession>A0A4R4EQY2</accession>